<feature type="domain" description="FBD" evidence="3">
    <location>
        <begin position="420"/>
        <end position="489"/>
    </location>
</feature>
<dbReference type="InterPro" id="IPR053781">
    <property type="entry name" value="F-box_AtFBL13-like"/>
</dbReference>
<dbReference type="PANTHER" id="PTHR31900:SF34">
    <property type="entry name" value="EMB|CAB62440.1-RELATED"/>
    <property type="match status" value="1"/>
</dbReference>
<dbReference type="SUPFAM" id="SSF81383">
    <property type="entry name" value="F-box domain"/>
    <property type="match status" value="1"/>
</dbReference>
<dbReference type="Pfam" id="PF08387">
    <property type="entry name" value="FBD"/>
    <property type="match status" value="1"/>
</dbReference>
<dbReference type="InterPro" id="IPR006566">
    <property type="entry name" value="FBD"/>
</dbReference>
<feature type="compositionally biased region" description="Polar residues" evidence="1">
    <location>
        <begin position="478"/>
        <end position="497"/>
    </location>
</feature>
<name>A0A654EEX2_ARATH</name>
<evidence type="ECO:0000256" key="1">
    <source>
        <dbReference type="SAM" id="MobiDB-lite"/>
    </source>
</evidence>
<sequence length="497" mass="56924">MATSMGCLSCWSFFWDIIHDDEHISTVPETESCQINETRICAFPNDLLLQILHHVPTKEAVATSILSKRWRYVWPMVPRLEFKEDDSESVGWFIEKSLQLHKAPKLDSLVVELGPHCPVDVDVGKWVENVVNRGVKELDFNLLWTAEPTGFPKCLYTCNTLVDLSLSNKILVNVSSPVRLPSLLTLSLRFVVYKDEESLVSLLSSSPVLNCLKVDRHKDDNLTKFTVKVSTLKQLHYNTTRRKDGVEDEEDVVEENEVEDDDDVDEVEDDEEGVVEEVDVGEVEEDDDDDLNRSLVIDSPALEILRLRNVLDYCLIENISCLHIAKLGYVHNPDHKFLRSLSSVIHMYLYLTKPMVAWCNTIKFSRLLEFYFVPSNLVDWLEPLMYLLQNSPKLQILTIDTDSTCLPPSWNQPSSSTIPECLLSHLQIFRWGGYGGREDEKQLMTYILANSKCLKRVAIFLLATCNLEETQMELESMPRNSTSSQLLTSSHKMNMFN</sequence>
<dbReference type="InterPro" id="IPR050232">
    <property type="entry name" value="FBL13/AtMIF1-like"/>
</dbReference>
<feature type="region of interest" description="Disordered" evidence="1">
    <location>
        <begin position="476"/>
        <end position="497"/>
    </location>
</feature>
<evidence type="ECO:0000259" key="3">
    <source>
        <dbReference type="SMART" id="SM00579"/>
    </source>
</evidence>
<reference evidence="4 5" key="1">
    <citation type="submission" date="2019-11" db="EMBL/GenBank/DDBJ databases">
        <authorList>
            <person name="Jiao W.-B."/>
            <person name="Schneeberger K."/>
        </authorList>
    </citation>
    <scope>NUCLEOTIDE SEQUENCE [LARGE SCALE GENOMIC DNA]</scope>
    <source>
        <strain evidence="5">cv. An-1</strain>
    </source>
</reference>
<dbReference type="EMBL" id="CACRSJ010000104">
    <property type="protein sequence ID" value="VYS47258.1"/>
    <property type="molecule type" value="Genomic_DNA"/>
</dbReference>
<evidence type="ECO:0000313" key="5">
    <source>
        <dbReference type="Proteomes" id="UP000426265"/>
    </source>
</evidence>
<feature type="region of interest" description="Disordered" evidence="1">
    <location>
        <begin position="241"/>
        <end position="271"/>
    </location>
</feature>
<dbReference type="Proteomes" id="UP000426265">
    <property type="component" value="Unassembled WGS sequence"/>
</dbReference>
<feature type="domain" description="F-box" evidence="2">
    <location>
        <begin position="43"/>
        <end position="84"/>
    </location>
</feature>
<gene>
    <name evidence="4" type="ORF">AN1_LOCUS2751</name>
</gene>
<dbReference type="PANTHER" id="PTHR31900">
    <property type="entry name" value="F-BOX/RNI SUPERFAMILY PROTEIN-RELATED"/>
    <property type="match status" value="1"/>
</dbReference>
<dbReference type="CDD" id="cd22160">
    <property type="entry name" value="F-box_AtFBL13-like"/>
    <property type="match status" value="1"/>
</dbReference>
<dbReference type="AlphaFoldDB" id="A0A654EEX2"/>
<evidence type="ECO:0008006" key="6">
    <source>
        <dbReference type="Google" id="ProtNLM"/>
    </source>
</evidence>
<dbReference type="InterPro" id="IPR036047">
    <property type="entry name" value="F-box-like_dom_sf"/>
</dbReference>
<organism evidence="4 5">
    <name type="scientific">Arabidopsis thaliana</name>
    <name type="common">Mouse-ear cress</name>
    <dbReference type="NCBI Taxonomy" id="3702"/>
    <lineage>
        <taxon>Eukaryota</taxon>
        <taxon>Viridiplantae</taxon>
        <taxon>Streptophyta</taxon>
        <taxon>Embryophyta</taxon>
        <taxon>Tracheophyta</taxon>
        <taxon>Spermatophyta</taxon>
        <taxon>Magnoliopsida</taxon>
        <taxon>eudicotyledons</taxon>
        <taxon>Gunneridae</taxon>
        <taxon>Pentapetalae</taxon>
        <taxon>rosids</taxon>
        <taxon>malvids</taxon>
        <taxon>Brassicales</taxon>
        <taxon>Brassicaceae</taxon>
        <taxon>Camelineae</taxon>
        <taxon>Arabidopsis</taxon>
    </lineage>
</organism>
<protein>
    <recommendedName>
        <fullName evidence="6">F-box domain-containing protein</fullName>
    </recommendedName>
</protein>
<dbReference type="SMART" id="SM00256">
    <property type="entry name" value="FBOX"/>
    <property type="match status" value="1"/>
</dbReference>
<dbReference type="ExpressionAtlas" id="A0A654EEX2">
    <property type="expression patterns" value="baseline and differential"/>
</dbReference>
<proteinExistence type="predicted"/>
<evidence type="ECO:0000313" key="4">
    <source>
        <dbReference type="EMBL" id="VYS47258.1"/>
    </source>
</evidence>
<dbReference type="InterPro" id="IPR055411">
    <property type="entry name" value="LRR_FXL15/At3g58940/PEG3-like"/>
</dbReference>
<dbReference type="Pfam" id="PF24758">
    <property type="entry name" value="LRR_At5g56370"/>
    <property type="match status" value="1"/>
</dbReference>
<evidence type="ECO:0000259" key="2">
    <source>
        <dbReference type="SMART" id="SM00256"/>
    </source>
</evidence>
<accession>A0A654EEX2</accession>
<dbReference type="SMART" id="SM00579">
    <property type="entry name" value="FBD"/>
    <property type="match status" value="1"/>
</dbReference>
<feature type="compositionally biased region" description="Acidic residues" evidence="1">
    <location>
        <begin position="246"/>
        <end position="271"/>
    </location>
</feature>
<dbReference type="InterPro" id="IPR001810">
    <property type="entry name" value="F-box_dom"/>
</dbReference>
<dbReference type="Pfam" id="PF00646">
    <property type="entry name" value="F-box"/>
    <property type="match status" value="1"/>
</dbReference>